<evidence type="ECO:0000313" key="2">
    <source>
        <dbReference type="EMBL" id="WOH15207.1"/>
    </source>
</evidence>
<feature type="domain" description="Replication protein A 70 kDa DNA-binding subunit B/D first OB fold" evidence="1">
    <location>
        <begin position="2"/>
        <end position="104"/>
    </location>
</feature>
<name>A0A175YFX4_DAUCS</name>
<dbReference type="InterPro" id="IPR003871">
    <property type="entry name" value="RFA1B/D_OB_1st"/>
</dbReference>
<dbReference type="InterPro" id="IPR012340">
    <property type="entry name" value="NA-bd_OB-fold"/>
</dbReference>
<reference evidence="2" key="1">
    <citation type="journal article" date="2016" name="Nat. Genet.">
        <title>A high-quality carrot genome assembly provides new insights into carotenoid accumulation and asterid genome evolution.</title>
        <authorList>
            <person name="Iorizzo M."/>
            <person name="Ellison S."/>
            <person name="Senalik D."/>
            <person name="Zeng P."/>
            <person name="Satapoomin P."/>
            <person name="Huang J."/>
            <person name="Bowman M."/>
            <person name="Iovene M."/>
            <person name="Sanseverino W."/>
            <person name="Cavagnaro P."/>
            <person name="Yildiz M."/>
            <person name="Macko-Podgorni A."/>
            <person name="Moranska E."/>
            <person name="Grzebelus E."/>
            <person name="Grzebelus D."/>
            <person name="Ashrafi H."/>
            <person name="Zheng Z."/>
            <person name="Cheng S."/>
            <person name="Spooner D."/>
            <person name="Van Deynze A."/>
            <person name="Simon P."/>
        </authorList>
    </citation>
    <scope>NUCLEOTIDE SEQUENCE</scope>
    <source>
        <tissue evidence="2">Leaf</tissue>
    </source>
</reference>
<sequence length="180" mass="20592">MFTRLRSLQLSRFDWKIKIRVTRTWDSFGSNGDFIGRNLILIDVEEFHVHGFVIPEACSSIGLSIYEGDMYVIENFITRRAIGDLRPVTSDICIILNESSKVTPVPLEIGRFPRYKFELTDLGDVYTIARNLAPDQLPLYAIDIVGIIIDCGEVEVDLSDNGPRNYVRFNLYDGRLLDQL</sequence>
<dbReference type="AlphaFoldDB" id="A0A175YFX4"/>
<dbReference type="Gramene" id="KZM82393">
    <property type="protein sequence ID" value="KZM82393"/>
    <property type="gene ID" value="DCAR_029962"/>
</dbReference>
<dbReference type="PANTHER" id="PTHR47165:SF4">
    <property type="entry name" value="OS03G0429900 PROTEIN"/>
    <property type="match status" value="1"/>
</dbReference>
<evidence type="ECO:0000313" key="3">
    <source>
        <dbReference type="Proteomes" id="UP000077755"/>
    </source>
</evidence>
<protein>
    <recommendedName>
        <fullName evidence="1">Replication protein A 70 kDa DNA-binding subunit B/D first OB fold domain-containing protein</fullName>
    </recommendedName>
</protein>
<reference evidence="2" key="2">
    <citation type="submission" date="2022-03" db="EMBL/GenBank/DDBJ databases">
        <title>Draft title - Genomic analysis of global carrot germplasm unveils the trajectory of domestication and the origin of high carotenoid orange carrot.</title>
        <authorList>
            <person name="Iorizzo M."/>
            <person name="Ellison S."/>
            <person name="Senalik D."/>
            <person name="Macko-Podgorni A."/>
            <person name="Grzebelus D."/>
            <person name="Bostan H."/>
            <person name="Rolling W."/>
            <person name="Curaba J."/>
            <person name="Simon P."/>
        </authorList>
    </citation>
    <scope>NUCLEOTIDE SEQUENCE</scope>
    <source>
        <tissue evidence="2">Leaf</tissue>
    </source>
</reference>
<dbReference type="Proteomes" id="UP000077755">
    <property type="component" value="Chromosome 9"/>
</dbReference>
<dbReference type="EMBL" id="CP093351">
    <property type="protein sequence ID" value="WOH15207.1"/>
    <property type="molecule type" value="Genomic_DNA"/>
</dbReference>
<dbReference type="Gene3D" id="2.40.50.140">
    <property type="entry name" value="Nucleic acid-binding proteins"/>
    <property type="match status" value="1"/>
</dbReference>
<dbReference type="PANTHER" id="PTHR47165">
    <property type="entry name" value="OS03G0429900 PROTEIN"/>
    <property type="match status" value="1"/>
</dbReference>
<dbReference type="SUPFAM" id="SSF50249">
    <property type="entry name" value="Nucleic acid-binding proteins"/>
    <property type="match status" value="1"/>
</dbReference>
<proteinExistence type="predicted"/>
<accession>A0A175YFX4</accession>
<organism evidence="2 3">
    <name type="scientific">Daucus carota subsp. sativus</name>
    <name type="common">Carrot</name>
    <dbReference type="NCBI Taxonomy" id="79200"/>
    <lineage>
        <taxon>Eukaryota</taxon>
        <taxon>Viridiplantae</taxon>
        <taxon>Streptophyta</taxon>
        <taxon>Embryophyta</taxon>
        <taxon>Tracheophyta</taxon>
        <taxon>Spermatophyta</taxon>
        <taxon>Magnoliopsida</taxon>
        <taxon>eudicotyledons</taxon>
        <taxon>Gunneridae</taxon>
        <taxon>Pentapetalae</taxon>
        <taxon>asterids</taxon>
        <taxon>campanulids</taxon>
        <taxon>Apiales</taxon>
        <taxon>Apiaceae</taxon>
        <taxon>Apioideae</taxon>
        <taxon>Scandiceae</taxon>
        <taxon>Daucinae</taxon>
        <taxon>Daucus</taxon>
        <taxon>Daucus sect. Daucus</taxon>
    </lineage>
</organism>
<keyword evidence="3" id="KW-1185">Reference proteome</keyword>
<evidence type="ECO:0000259" key="1">
    <source>
        <dbReference type="Pfam" id="PF02721"/>
    </source>
</evidence>
<dbReference type="Pfam" id="PF02721">
    <property type="entry name" value="DUF223"/>
    <property type="match status" value="1"/>
</dbReference>
<gene>
    <name evidence="2" type="ORF">DCAR_0934744</name>
</gene>